<dbReference type="InterPro" id="IPR038765">
    <property type="entry name" value="Papain-like_cys_pep_sf"/>
</dbReference>
<organism evidence="1 2">
    <name type="scientific">Gilliamella apicola</name>
    <dbReference type="NCBI Taxonomy" id="1196095"/>
    <lineage>
        <taxon>Bacteria</taxon>
        <taxon>Pseudomonadati</taxon>
        <taxon>Pseudomonadota</taxon>
        <taxon>Gammaproteobacteria</taxon>
        <taxon>Orbales</taxon>
        <taxon>Orbaceae</taxon>
        <taxon>Gilliamella</taxon>
    </lineage>
</organism>
<protein>
    <recommendedName>
        <fullName evidence="3">Permuted papain-like amidase enzyme, YaeF/YiiX, C92 family</fullName>
    </recommendedName>
</protein>
<dbReference type="Gene3D" id="3.90.1720.10">
    <property type="entry name" value="endopeptidase domain like (from Nostoc punctiforme)"/>
    <property type="match status" value="1"/>
</dbReference>
<gene>
    <name evidence="1" type="ORF">DKK70_07085</name>
</gene>
<evidence type="ECO:0000313" key="1">
    <source>
        <dbReference type="EMBL" id="PXZ07605.1"/>
    </source>
</evidence>
<proteinExistence type="predicted"/>
<evidence type="ECO:0008006" key="3">
    <source>
        <dbReference type="Google" id="ProtNLM"/>
    </source>
</evidence>
<comment type="caution">
    <text evidence="1">The sequence shown here is derived from an EMBL/GenBank/DDBJ whole genome shotgun (WGS) entry which is preliminary data.</text>
</comment>
<sequence>MFMKFLHYIFIFLLFIKTPVYALDLANSDISSIKNFSQIKAGDWIFRNGVQIDSFIVKKLDGSDYSHIGMIVSVEPEIKIIHATTNDNENKPNQVIISTLTEFTAPDLAQMYAVARPNFLSDKQKKQIIEELLTKQGEKFILASRDQEHLYCTSLLYDTIIKYQPDFNPEWQYAKFPLLSGDYLFPGAFANYPNITWIYVYPDKKP</sequence>
<name>A0A2V4E307_9GAMM</name>
<dbReference type="EMBL" id="QGLR01000009">
    <property type="protein sequence ID" value="PXZ07605.1"/>
    <property type="molecule type" value="Genomic_DNA"/>
</dbReference>
<dbReference type="Proteomes" id="UP000247932">
    <property type="component" value="Unassembled WGS sequence"/>
</dbReference>
<evidence type="ECO:0000313" key="2">
    <source>
        <dbReference type="Proteomes" id="UP000247932"/>
    </source>
</evidence>
<keyword evidence="2" id="KW-1185">Reference proteome</keyword>
<dbReference type="OrthoDB" id="7064976at2"/>
<accession>A0A2V4E307</accession>
<reference evidence="1 2" key="1">
    <citation type="submission" date="2018-05" db="EMBL/GenBank/DDBJ databases">
        <title>Reference genomes for bee gut microbiota database.</title>
        <authorList>
            <person name="Ellegaard K.M."/>
        </authorList>
    </citation>
    <scope>NUCLEOTIDE SEQUENCE [LARGE SCALE GENOMIC DNA]</scope>
    <source>
        <strain evidence="1 2">ESL0182</strain>
    </source>
</reference>
<dbReference type="AlphaFoldDB" id="A0A2V4E307"/>
<dbReference type="SUPFAM" id="SSF54001">
    <property type="entry name" value="Cysteine proteinases"/>
    <property type="match status" value="1"/>
</dbReference>